<dbReference type="Proteomes" id="UP000734218">
    <property type="component" value="Unassembled WGS sequence"/>
</dbReference>
<feature type="transmembrane region" description="Helical" evidence="1">
    <location>
        <begin position="147"/>
        <end position="169"/>
    </location>
</feature>
<dbReference type="SUPFAM" id="SSF48317">
    <property type="entry name" value="Acid phosphatase/Vanadium-dependent haloperoxidase"/>
    <property type="match status" value="1"/>
</dbReference>
<feature type="transmembrane region" description="Helical" evidence="1">
    <location>
        <begin position="123"/>
        <end position="140"/>
    </location>
</feature>
<dbReference type="Gene3D" id="1.20.144.10">
    <property type="entry name" value="Phosphatidic acid phosphatase type 2/haloperoxidase"/>
    <property type="match status" value="2"/>
</dbReference>
<evidence type="ECO:0000256" key="1">
    <source>
        <dbReference type="SAM" id="Phobius"/>
    </source>
</evidence>
<gene>
    <name evidence="3" type="ORF">GGR88_000032</name>
</gene>
<dbReference type="PANTHER" id="PTHR14969">
    <property type="entry name" value="SPHINGOSINE-1-PHOSPHATE PHOSPHOHYDROLASE"/>
    <property type="match status" value="1"/>
</dbReference>
<keyword evidence="1" id="KW-0472">Membrane</keyword>
<keyword evidence="4" id="KW-1185">Reference proteome</keyword>
<keyword evidence="1" id="KW-1133">Transmembrane helix</keyword>
<feature type="transmembrane region" description="Helical" evidence="1">
    <location>
        <begin position="83"/>
        <end position="103"/>
    </location>
</feature>
<name>A0ABX0XHC8_9SPHN</name>
<comment type="caution">
    <text evidence="3">The sequence shown here is derived from an EMBL/GenBank/DDBJ whole genome shotgun (WGS) entry which is preliminary data.</text>
</comment>
<organism evidence="3 4">
    <name type="scientific">Sphingomonas jejuensis</name>
    <dbReference type="NCBI Taxonomy" id="904715"/>
    <lineage>
        <taxon>Bacteria</taxon>
        <taxon>Pseudomonadati</taxon>
        <taxon>Pseudomonadota</taxon>
        <taxon>Alphaproteobacteria</taxon>
        <taxon>Sphingomonadales</taxon>
        <taxon>Sphingomonadaceae</taxon>
        <taxon>Sphingomonas</taxon>
    </lineage>
</organism>
<protein>
    <submittedName>
        <fullName evidence="3">Undecaprenyl-diphosphatase</fullName>
        <ecNumber evidence="3">3.6.1.27</ecNumber>
    </submittedName>
</protein>
<dbReference type="InterPro" id="IPR036938">
    <property type="entry name" value="PAP2/HPO_sf"/>
</dbReference>
<evidence type="ECO:0000259" key="2">
    <source>
        <dbReference type="SMART" id="SM00014"/>
    </source>
</evidence>
<dbReference type="SMART" id="SM00014">
    <property type="entry name" value="acidPPc"/>
    <property type="match status" value="1"/>
</dbReference>
<evidence type="ECO:0000313" key="3">
    <source>
        <dbReference type="EMBL" id="NJC32558.1"/>
    </source>
</evidence>
<keyword evidence="3" id="KW-0378">Hydrolase</keyword>
<proteinExistence type="predicted"/>
<feature type="domain" description="Phosphatidic acid phosphatase type 2/haloperoxidase" evidence="2">
    <location>
        <begin position="81"/>
        <end position="190"/>
    </location>
</feature>
<dbReference type="GO" id="GO:0050380">
    <property type="term" value="F:undecaprenyl-diphosphatase activity"/>
    <property type="evidence" value="ECO:0007669"/>
    <property type="project" value="UniProtKB-EC"/>
</dbReference>
<reference evidence="3 4" key="1">
    <citation type="submission" date="2020-03" db="EMBL/GenBank/DDBJ databases">
        <title>Genomic Encyclopedia of Type Strains, Phase IV (KMG-IV): sequencing the most valuable type-strain genomes for metagenomic binning, comparative biology and taxonomic classification.</title>
        <authorList>
            <person name="Goeker M."/>
        </authorList>
    </citation>
    <scope>NUCLEOTIDE SEQUENCE [LARGE SCALE GENOMIC DNA]</scope>
    <source>
        <strain evidence="3 4">DSM 27651</strain>
    </source>
</reference>
<dbReference type="RefSeq" id="WP_167951759.1">
    <property type="nucleotide sequence ID" value="NZ_JAATJE010000001.1"/>
</dbReference>
<feature type="transmembrane region" description="Helical" evidence="1">
    <location>
        <begin position="60"/>
        <end position="76"/>
    </location>
</feature>
<dbReference type="CDD" id="cd03392">
    <property type="entry name" value="PAP2_like_2"/>
    <property type="match status" value="1"/>
</dbReference>
<dbReference type="InterPro" id="IPR000326">
    <property type="entry name" value="PAP2/HPO"/>
</dbReference>
<dbReference type="EC" id="3.6.1.27" evidence="3"/>
<dbReference type="EMBL" id="JAATJE010000001">
    <property type="protein sequence ID" value="NJC32558.1"/>
    <property type="molecule type" value="Genomic_DNA"/>
</dbReference>
<feature type="transmembrane region" description="Helical" evidence="1">
    <location>
        <begin position="175"/>
        <end position="193"/>
    </location>
</feature>
<feature type="transmembrane region" description="Helical" evidence="1">
    <location>
        <begin position="6"/>
        <end position="25"/>
    </location>
</feature>
<sequence length="200" mass="20635">MRRPPGDLVAAGVSASIIAGLWVAIKAGWLIRLDTEVLLEAAALIPPAIASTITRVGDTIVRLAVAAVVAAALLVAGHWRKSLFLILAVAGGAVFNEGLKLLVGRARPDLLPSVEQIHGTSFPSGHAAGAAVLFGSLALLAPFRFRVTALIVAVFAAVLVGASRIALGVHWPSDVMAGFSSAVIWIIIASRCVPMARGTR</sequence>
<accession>A0ABX0XHC8</accession>
<dbReference type="Pfam" id="PF01569">
    <property type="entry name" value="PAP2"/>
    <property type="match status" value="1"/>
</dbReference>
<keyword evidence="1" id="KW-0812">Transmembrane</keyword>
<evidence type="ECO:0000313" key="4">
    <source>
        <dbReference type="Proteomes" id="UP000734218"/>
    </source>
</evidence>
<dbReference type="PANTHER" id="PTHR14969:SF13">
    <property type="entry name" value="AT30094P"/>
    <property type="match status" value="1"/>
</dbReference>